<reference evidence="1 2" key="1">
    <citation type="submission" date="2014-05" db="EMBL/GenBank/DDBJ databases">
        <title>Complete genome sequence of the Streptomyces mutabilis TRM45540.</title>
        <authorList>
            <person name="Luo X."/>
            <person name="Zhang L."/>
        </authorList>
    </citation>
    <scope>NUCLEOTIDE SEQUENCE [LARGE SCALE GENOMIC DNA]</scope>
    <source>
        <strain evidence="1 2">TRM45540</strain>
    </source>
</reference>
<sequence length="187" mass="20590">MPFVSYEHGGHALFGSVDPRRRALALLHRLCQICGEPLQERFCLTVRPMDVRFGAAPEPGLDPDCLAYAATACPMLNGSASEYRGAPVGVAHPAGRPCNDPRCPCPRIVPDAQHEVRSGRPADDWDTWMIRSAHYRLKQNPEQPGAFLGVDLDVPVLRVRPLRRAPRPRLKPAQAEHLLAALRALGL</sequence>
<evidence type="ECO:0000313" key="2">
    <source>
        <dbReference type="Proteomes" id="UP000029095"/>
    </source>
</evidence>
<protein>
    <recommendedName>
        <fullName evidence="3">Cell envelope biogenesis protein OmpA</fullName>
    </recommendedName>
</protein>
<evidence type="ECO:0008006" key="3">
    <source>
        <dbReference type="Google" id="ProtNLM"/>
    </source>
</evidence>
<name>A0A086MRC0_9ACTN</name>
<proteinExistence type="predicted"/>
<dbReference type="AlphaFoldDB" id="A0A086MRC0"/>
<organism evidence="1 2">
    <name type="scientific">Streptomyces mutabilis</name>
    <dbReference type="NCBI Taxonomy" id="67332"/>
    <lineage>
        <taxon>Bacteria</taxon>
        <taxon>Bacillati</taxon>
        <taxon>Actinomycetota</taxon>
        <taxon>Actinomycetes</taxon>
        <taxon>Kitasatosporales</taxon>
        <taxon>Streptomycetaceae</taxon>
        <taxon>Streptomyces</taxon>
    </lineage>
</organism>
<dbReference type="Proteomes" id="UP000029095">
    <property type="component" value="Unassembled WGS sequence"/>
</dbReference>
<evidence type="ECO:0000313" key="1">
    <source>
        <dbReference type="EMBL" id="KFG71438.1"/>
    </source>
</evidence>
<accession>A0A086MRC0</accession>
<dbReference type="EMBL" id="JNFQ01000007">
    <property type="protein sequence ID" value="KFG71438.1"/>
    <property type="molecule type" value="Genomic_DNA"/>
</dbReference>
<dbReference type="HOGENOM" id="CLU_1348301_0_0_11"/>
<keyword evidence="2" id="KW-1185">Reference proteome</keyword>
<gene>
    <name evidence="1" type="ORF">FM21_34760</name>
</gene>
<comment type="caution">
    <text evidence="1">The sequence shown here is derived from an EMBL/GenBank/DDBJ whole genome shotgun (WGS) entry which is preliminary data.</text>
</comment>